<comment type="caution">
    <text evidence="1">The sequence shown here is derived from an EMBL/GenBank/DDBJ whole genome shotgun (WGS) entry which is preliminary data.</text>
</comment>
<keyword evidence="2" id="KW-1185">Reference proteome</keyword>
<name>A0ABR9E4S4_9GAMM</name>
<dbReference type="EMBL" id="AQGU01000029">
    <property type="protein sequence ID" value="MBE0361607.1"/>
    <property type="molecule type" value="Genomic_DNA"/>
</dbReference>
<organism evidence="1 2">
    <name type="scientific">Pseudoalteromonas aliena SW19</name>
    <dbReference type="NCBI Taxonomy" id="1314866"/>
    <lineage>
        <taxon>Bacteria</taxon>
        <taxon>Pseudomonadati</taxon>
        <taxon>Pseudomonadota</taxon>
        <taxon>Gammaproteobacteria</taxon>
        <taxon>Alteromonadales</taxon>
        <taxon>Pseudoalteromonadaceae</taxon>
        <taxon>Pseudoalteromonas</taxon>
    </lineage>
</organism>
<evidence type="ECO:0000313" key="2">
    <source>
        <dbReference type="Proteomes" id="UP000648482"/>
    </source>
</evidence>
<accession>A0ABR9E4S4</accession>
<gene>
    <name evidence="1" type="ORF">PALI_b0606</name>
</gene>
<reference evidence="1 2" key="1">
    <citation type="submission" date="2015-06" db="EMBL/GenBank/DDBJ databases">
        <title>Genome sequence of Pseudoalteromonas aliena.</title>
        <authorList>
            <person name="Xie B.-B."/>
            <person name="Rong J.-C."/>
            <person name="Qin Q.-L."/>
            <person name="Zhang Y.-Z."/>
        </authorList>
    </citation>
    <scope>NUCLEOTIDE SEQUENCE [LARGE SCALE GENOMIC DNA]</scope>
    <source>
        <strain evidence="1 2">SW19</strain>
    </source>
</reference>
<dbReference type="Proteomes" id="UP000648482">
    <property type="component" value="Unassembled WGS sequence"/>
</dbReference>
<proteinExistence type="predicted"/>
<evidence type="ECO:0000313" key="1">
    <source>
        <dbReference type="EMBL" id="MBE0361607.1"/>
    </source>
</evidence>
<protein>
    <submittedName>
        <fullName evidence="1">Uncharacterized protein</fullName>
    </submittedName>
</protein>
<sequence length="44" mass="5114">MPLRIYYLLDPSNKYLRSQLLATLLILVTVDMTQKSPNGLFLFL</sequence>